<evidence type="ECO:0000256" key="3">
    <source>
        <dbReference type="ARBA" id="ARBA00022553"/>
    </source>
</evidence>
<feature type="region of interest" description="Disordered" evidence="7">
    <location>
        <begin position="161"/>
        <end position="187"/>
    </location>
</feature>
<sequence length="321" mass="35319">MRHHQTNNGDVMVTPAFKYGPSAVRDVHYVTGAKVPYVTVKQRRNGQYVVVERLPVHHRQRDQGLPTLQQSLAESAVTLRSIKPMWMPSSKARSMERQYDDAGHLLPDIDLGWRDKAKALVGSLDNVHHAPGGGTKTIESRHLKWTAQAKVGSLNNLHYKSPALSSSQTTRSDPHPFAQEPKFRPTPRYGALASTGALNSTHYTPGGAQVVIAATRTRQFSHVASRVGSLDNAGHVPGGGDIKIPHHRHRWKAEARLGSLENINHVPAVERSTSRTSGSPGRPNRACAHLRTCSIIPRRAMVLWPSPATRRIGTRPRASGR</sequence>
<dbReference type="PROSITE" id="PS00229">
    <property type="entry name" value="TAU_MAP_1"/>
    <property type="match status" value="2"/>
</dbReference>
<dbReference type="PROSITE" id="PS51491">
    <property type="entry name" value="TAU_MAP_2"/>
    <property type="match status" value="1"/>
</dbReference>
<keyword evidence="6" id="KW-0493">Microtubule</keyword>
<comment type="subcellular location">
    <subcellularLocation>
        <location evidence="1 6">Cytoplasm</location>
        <location evidence="1 6">Cytoskeleton</location>
    </subcellularLocation>
</comment>
<dbReference type="GO" id="GO:0000226">
    <property type="term" value="P:microtubule cytoskeleton organization"/>
    <property type="evidence" value="ECO:0007669"/>
    <property type="project" value="TreeGrafter"/>
</dbReference>
<reference evidence="8 9" key="1">
    <citation type="submission" date="2018-04" db="EMBL/GenBank/DDBJ databases">
        <title>The genome of golden apple snail Pomacea canaliculata provides insight into stress tolerance and invasive adaptation.</title>
        <authorList>
            <person name="Liu C."/>
            <person name="Liu B."/>
            <person name="Ren Y."/>
            <person name="Zhang Y."/>
            <person name="Wang H."/>
            <person name="Li S."/>
            <person name="Jiang F."/>
            <person name="Yin L."/>
            <person name="Zhang G."/>
            <person name="Qian W."/>
            <person name="Fan W."/>
        </authorList>
    </citation>
    <scope>NUCLEOTIDE SEQUENCE [LARGE SCALE GENOMIC DNA]</scope>
    <source>
        <strain evidence="8">SZHN2017</strain>
        <tissue evidence="8">Muscle</tissue>
    </source>
</reference>
<evidence type="ECO:0000313" key="8">
    <source>
        <dbReference type="EMBL" id="PVD35645.1"/>
    </source>
</evidence>
<evidence type="ECO:0000256" key="2">
    <source>
        <dbReference type="ARBA" id="ARBA00022490"/>
    </source>
</evidence>
<accession>A0A2T7PQF4</accession>
<protein>
    <recommendedName>
        <fullName evidence="6">Microtubule-associated protein</fullName>
    </recommendedName>
</protein>
<dbReference type="Pfam" id="PF00418">
    <property type="entry name" value="Tubulin-binding"/>
    <property type="match status" value="1"/>
</dbReference>
<dbReference type="EMBL" id="PZQS01000002">
    <property type="protein sequence ID" value="PVD35645.1"/>
    <property type="molecule type" value="Genomic_DNA"/>
</dbReference>
<dbReference type="InterPro" id="IPR001084">
    <property type="entry name" value="MAP_tubulin-bd_rpt"/>
</dbReference>
<keyword evidence="3" id="KW-0597">Phosphoprotein</keyword>
<dbReference type="GO" id="GO:0031175">
    <property type="term" value="P:neuron projection development"/>
    <property type="evidence" value="ECO:0007669"/>
    <property type="project" value="TreeGrafter"/>
</dbReference>
<dbReference type="AlphaFoldDB" id="A0A2T7PQF4"/>
<dbReference type="PANTHER" id="PTHR11501">
    <property type="entry name" value="MICROTUBULE-ASSOCIATED PROTEIN"/>
    <property type="match status" value="1"/>
</dbReference>
<keyword evidence="4" id="KW-0677">Repeat</keyword>
<dbReference type="GO" id="GO:0043005">
    <property type="term" value="C:neuron projection"/>
    <property type="evidence" value="ECO:0007669"/>
    <property type="project" value="TreeGrafter"/>
</dbReference>
<evidence type="ECO:0000256" key="5">
    <source>
        <dbReference type="ARBA" id="ARBA00023212"/>
    </source>
</evidence>
<name>A0A2T7PQF4_POMCA</name>
<dbReference type="Proteomes" id="UP000245119">
    <property type="component" value="Linkage Group LG2"/>
</dbReference>
<evidence type="ECO:0000256" key="7">
    <source>
        <dbReference type="SAM" id="MobiDB-lite"/>
    </source>
</evidence>
<dbReference type="InterPro" id="IPR027324">
    <property type="entry name" value="MAP2/MAP4/Tau"/>
</dbReference>
<comment type="caution">
    <text evidence="8">The sequence shown here is derived from an EMBL/GenBank/DDBJ whole genome shotgun (WGS) entry which is preliminary data.</text>
</comment>
<dbReference type="GO" id="GO:0005874">
    <property type="term" value="C:microtubule"/>
    <property type="evidence" value="ECO:0007669"/>
    <property type="project" value="UniProtKB-KW"/>
</dbReference>
<keyword evidence="2 6" id="KW-0963">Cytoplasm</keyword>
<dbReference type="PANTHER" id="PTHR11501:SF18">
    <property type="entry name" value="MICROTUBULE-ASSOCIATED PROTEIN"/>
    <property type="match status" value="1"/>
</dbReference>
<dbReference type="OrthoDB" id="9378527at2759"/>
<gene>
    <name evidence="8" type="ORF">C0Q70_02608</name>
</gene>
<keyword evidence="9" id="KW-1185">Reference proteome</keyword>
<evidence type="ECO:0000256" key="4">
    <source>
        <dbReference type="ARBA" id="ARBA00022737"/>
    </source>
</evidence>
<feature type="compositionally biased region" description="Polar residues" evidence="7">
    <location>
        <begin position="161"/>
        <end position="171"/>
    </location>
</feature>
<keyword evidence="5 6" id="KW-0206">Cytoskeleton</keyword>
<evidence type="ECO:0000313" key="9">
    <source>
        <dbReference type="Proteomes" id="UP000245119"/>
    </source>
</evidence>
<dbReference type="GO" id="GO:0008017">
    <property type="term" value="F:microtubule binding"/>
    <property type="evidence" value="ECO:0007669"/>
    <property type="project" value="InterPro"/>
</dbReference>
<dbReference type="STRING" id="400727.A0A2T7PQF4"/>
<proteinExistence type="predicted"/>
<evidence type="ECO:0000256" key="1">
    <source>
        <dbReference type="ARBA" id="ARBA00004245"/>
    </source>
</evidence>
<evidence type="ECO:0000256" key="6">
    <source>
        <dbReference type="RuleBase" id="RU000686"/>
    </source>
</evidence>
<organism evidence="8 9">
    <name type="scientific">Pomacea canaliculata</name>
    <name type="common">Golden apple snail</name>
    <dbReference type="NCBI Taxonomy" id="400727"/>
    <lineage>
        <taxon>Eukaryota</taxon>
        <taxon>Metazoa</taxon>
        <taxon>Spiralia</taxon>
        <taxon>Lophotrochozoa</taxon>
        <taxon>Mollusca</taxon>
        <taxon>Gastropoda</taxon>
        <taxon>Caenogastropoda</taxon>
        <taxon>Architaenioglossa</taxon>
        <taxon>Ampullarioidea</taxon>
        <taxon>Ampullariidae</taxon>
        <taxon>Pomacea</taxon>
    </lineage>
</organism>